<dbReference type="AlphaFoldDB" id="A0A816Z3N5"/>
<organism evidence="1">
    <name type="scientific">Brassica napus</name>
    <name type="common">Rape</name>
    <dbReference type="NCBI Taxonomy" id="3708"/>
    <lineage>
        <taxon>Eukaryota</taxon>
        <taxon>Viridiplantae</taxon>
        <taxon>Streptophyta</taxon>
        <taxon>Embryophyta</taxon>
        <taxon>Tracheophyta</taxon>
        <taxon>Spermatophyta</taxon>
        <taxon>Magnoliopsida</taxon>
        <taxon>eudicotyledons</taxon>
        <taxon>Gunneridae</taxon>
        <taxon>Pentapetalae</taxon>
        <taxon>rosids</taxon>
        <taxon>malvids</taxon>
        <taxon>Brassicales</taxon>
        <taxon>Brassicaceae</taxon>
        <taxon>Brassiceae</taxon>
        <taxon>Brassica</taxon>
    </lineage>
</organism>
<evidence type="ECO:0000313" key="1">
    <source>
        <dbReference type="EMBL" id="CAF2176668.1"/>
    </source>
</evidence>
<reference evidence="1" key="1">
    <citation type="submission" date="2021-01" db="EMBL/GenBank/DDBJ databases">
        <authorList>
            <consortium name="Genoscope - CEA"/>
            <person name="William W."/>
        </authorList>
    </citation>
    <scope>NUCLEOTIDE SEQUENCE</scope>
</reference>
<name>A0A816Z3N5_BRANA</name>
<dbReference type="EMBL" id="HG994361">
    <property type="protein sequence ID" value="CAF2176668.1"/>
    <property type="molecule type" value="Genomic_DNA"/>
</dbReference>
<accession>A0A816Z3N5</accession>
<dbReference type="Proteomes" id="UP001295469">
    <property type="component" value="Chromosome A07"/>
</dbReference>
<protein>
    <submittedName>
        <fullName evidence="1">(rape) hypothetical protein</fullName>
    </submittedName>
</protein>
<sequence length="44" mass="4892">MAATVVLSCSSSTKKLNRLFQTHQKFDTVIITALLTHQRDGSRS</sequence>
<proteinExistence type="predicted"/>
<gene>
    <name evidence="1" type="ORF">DARMORV10_A07P26230.1</name>
</gene>